<proteinExistence type="predicted"/>
<evidence type="ECO:0000313" key="1">
    <source>
        <dbReference type="EMBL" id="EIJ78642.1"/>
    </source>
</evidence>
<accession>I3DWM1</accession>
<dbReference type="Proteomes" id="UP000010523">
    <property type="component" value="Unassembled WGS sequence"/>
</dbReference>
<protein>
    <recommendedName>
        <fullName evidence="3">YppC</fullName>
    </recommendedName>
</protein>
<dbReference type="OrthoDB" id="2690514at2"/>
<dbReference type="EMBL" id="AFEU01000003">
    <property type="protein sequence ID" value="EIJ78642.1"/>
    <property type="molecule type" value="Genomic_DNA"/>
</dbReference>
<dbReference type="InterPro" id="IPR019658">
    <property type="entry name" value="DUF2515"/>
</dbReference>
<comment type="caution">
    <text evidence="1">The sequence shown here is derived from an EMBL/GenBank/DDBJ whole genome shotgun (WGS) entry which is preliminary data.</text>
</comment>
<name>I3DWM1_BACMT</name>
<reference evidence="1 2" key="1">
    <citation type="journal article" date="2012" name="Appl. Environ. Microbiol.">
        <title>Genome Sequence of Thermotolerant Bacillus methanolicus: Features and Regulation Related to Methylotrophy and Production of L-Lysine and L-Glutamate from Methanol.</title>
        <authorList>
            <person name="Heggeset T.M."/>
            <person name="Krog A."/>
            <person name="Balzer S."/>
            <person name="Wentzel A."/>
            <person name="Ellingsen T.E."/>
            <person name="Brautaset T."/>
        </authorList>
    </citation>
    <scope>NUCLEOTIDE SEQUENCE [LARGE SCALE GENOMIC DNA]</scope>
    <source>
        <strain evidence="1 2">PB1</strain>
    </source>
</reference>
<dbReference type="RefSeq" id="WP_004437280.1">
    <property type="nucleotide sequence ID" value="NZ_AFEU01000003.1"/>
</dbReference>
<sequence>MTENSFYQMNPGRTISEQDLIKLITIETNKNNVDNISRTNAYFKFFLNYPEIKWAFLASMVSRNAGWNMCDLEGKWFPNILSKQVRKELFLTYERANWLIFKDAFPQLLLYHYSTKINRPMFHLRSFFQISAFMEHEWLTFWKEKNKNRLMIALIINEQNVIQKPVIEHPVYKRLVFHSFLFFFQDWLHFNSVLFPTCSGQLYGASVNGFRNVSKRIDLGKRLSDILFSPELFPLFFQFAKVTPHTGSRYDYEQYFIQEKERDTPILRETYPVINNQLDGFSDWFQNGHLKKKWLHPHIHHRHPILITDWYLKKQKQLHCLIAFKNLFFNSK</sequence>
<keyword evidence="2" id="KW-1185">Reference proteome</keyword>
<dbReference type="PATRIC" id="fig|997296.3.peg.2920"/>
<dbReference type="Pfam" id="PF10720">
    <property type="entry name" value="DUF2515"/>
    <property type="match status" value="1"/>
</dbReference>
<gene>
    <name evidence="1" type="ORF">PB1_13829</name>
</gene>
<evidence type="ECO:0000313" key="2">
    <source>
        <dbReference type="Proteomes" id="UP000010523"/>
    </source>
</evidence>
<dbReference type="AlphaFoldDB" id="I3DWM1"/>
<evidence type="ECO:0008006" key="3">
    <source>
        <dbReference type="Google" id="ProtNLM"/>
    </source>
</evidence>
<dbReference type="eggNOG" id="ENOG502ZB0U">
    <property type="taxonomic scope" value="Bacteria"/>
</dbReference>
<organism evidence="1 2">
    <name type="scientific">Bacillus methanolicus PB1</name>
    <dbReference type="NCBI Taxonomy" id="997296"/>
    <lineage>
        <taxon>Bacteria</taxon>
        <taxon>Bacillati</taxon>
        <taxon>Bacillota</taxon>
        <taxon>Bacilli</taxon>
        <taxon>Bacillales</taxon>
        <taxon>Bacillaceae</taxon>
        <taxon>Bacillus</taxon>
    </lineage>
</organism>
<dbReference type="STRING" id="997296.PB1_13829"/>